<evidence type="ECO:0000256" key="4">
    <source>
        <dbReference type="ARBA" id="ARBA00022692"/>
    </source>
</evidence>
<evidence type="ECO:0000256" key="1">
    <source>
        <dbReference type="ARBA" id="ARBA00004141"/>
    </source>
</evidence>
<feature type="non-terminal residue" evidence="10">
    <location>
        <position position="203"/>
    </location>
</feature>
<dbReference type="GO" id="GO:0008519">
    <property type="term" value="F:ammonium channel activity"/>
    <property type="evidence" value="ECO:0007669"/>
    <property type="project" value="InterPro"/>
</dbReference>
<dbReference type="PANTHER" id="PTHR43029">
    <property type="entry name" value="AMMONIUM TRANSPORTER MEP2"/>
    <property type="match status" value="1"/>
</dbReference>
<feature type="transmembrane region" description="Helical" evidence="8">
    <location>
        <begin position="179"/>
        <end position="200"/>
    </location>
</feature>
<evidence type="ECO:0000256" key="6">
    <source>
        <dbReference type="ARBA" id="ARBA00023136"/>
    </source>
</evidence>
<dbReference type="PANTHER" id="PTHR43029:SF10">
    <property type="entry name" value="AMMONIUM TRANSPORTER MEP2"/>
    <property type="match status" value="1"/>
</dbReference>
<feature type="transmembrane region" description="Helical" evidence="8">
    <location>
        <begin position="145"/>
        <end position="167"/>
    </location>
</feature>
<evidence type="ECO:0000256" key="7">
    <source>
        <dbReference type="ARBA" id="ARBA00023177"/>
    </source>
</evidence>
<keyword evidence="3" id="KW-0813">Transport</keyword>
<evidence type="ECO:0000256" key="5">
    <source>
        <dbReference type="ARBA" id="ARBA00022989"/>
    </source>
</evidence>
<dbReference type="SUPFAM" id="SSF111352">
    <property type="entry name" value="Ammonium transporter"/>
    <property type="match status" value="1"/>
</dbReference>
<keyword evidence="6 8" id="KW-0472">Membrane</keyword>
<keyword evidence="5 8" id="KW-1133">Transmembrane helix</keyword>
<feature type="transmembrane region" description="Helical" evidence="8">
    <location>
        <begin position="117"/>
        <end position="138"/>
    </location>
</feature>
<dbReference type="InterPro" id="IPR029020">
    <property type="entry name" value="Ammonium/urea_transptr"/>
</dbReference>
<dbReference type="EMBL" id="AUZZ01006076">
    <property type="protein sequence ID" value="EQD47454.1"/>
    <property type="molecule type" value="Genomic_DNA"/>
</dbReference>
<evidence type="ECO:0000313" key="10">
    <source>
        <dbReference type="EMBL" id="EQD47454.1"/>
    </source>
</evidence>
<dbReference type="PROSITE" id="PS01219">
    <property type="entry name" value="AMMONIUM_TRANSP"/>
    <property type="match status" value="1"/>
</dbReference>
<name>T1B3P9_9ZZZZ</name>
<comment type="subcellular location">
    <subcellularLocation>
        <location evidence="1">Membrane</location>
        <topology evidence="1">Multi-pass membrane protein</topology>
    </subcellularLocation>
</comment>
<reference evidence="10" key="2">
    <citation type="journal article" date="2014" name="ISME J.">
        <title>Microbial stratification in low pH oxic and suboxic macroscopic growths along an acid mine drainage.</title>
        <authorList>
            <person name="Mendez-Garcia C."/>
            <person name="Mesa V."/>
            <person name="Sprenger R.R."/>
            <person name="Richter M."/>
            <person name="Diez M.S."/>
            <person name="Solano J."/>
            <person name="Bargiela R."/>
            <person name="Golyshina O.V."/>
            <person name="Manteca A."/>
            <person name="Ramos J.L."/>
            <person name="Gallego J.R."/>
            <person name="Llorente I."/>
            <person name="Martins Dos Santos V.A."/>
            <person name="Jensen O.N."/>
            <person name="Pelaez A.I."/>
            <person name="Sanchez J."/>
            <person name="Ferrer M."/>
        </authorList>
    </citation>
    <scope>NUCLEOTIDE SEQUENCE</scope>
</reference>
<feature type="transmembrane region" description="Helical" evidence="8">
    <location>
        <begin position="59"/>
        <end position="82"/>
    </location>
</feature>
<keyword evidence="7" id="KW-0924">Ammonia transport</keyword>
<dbReference type="AlphaFoldDB" id="T1B3P9"/>
<dbReference type="Pfam" id="PF00909">
    <property type="entry name" value="Ammonium_transp"/>
    <property type="match status" value="1"/>
</dbReference>
<accession>T1B3P9</accession>
<protein>
    <submittedName>
        <fullName evidence="10">Ammonium transporter</fullName>
    </submittedName>
</protein>
<comment type="caution">
    <text evidence="10">The sequence shown here is derived from an EMBL/GenBank/DDBJ whole genome shotgun (WGS) entry which is preliminary data.</text>
</comment>
<organism evidence="10">
    <name type="scientific">mine drainage metagenome</name>
    <dbReference type="NCBI Taxonomy" id="410659"/>
    <lineage>
        <taxon>unclassified sequences</taxon>
        <taxon>metagenomes</taxon>
        <taxon>ecological metagenomes</taxon>
    </lineage>
</organism>
<dbReference type="InterPro" id="IPR001905">
    <property type="entry name" value="Ammonium_transpt"/>
</dbReference>
<comment type="similarity">
    <text evidence="2">Belongs to the ammonia transporter channel (TC 1.A.11.2) family.</text>
</comment>
<evidence type="ECO:0000256" key="3">
    <source>
        <dbReference type="ARBA" id="ARBA00022448"/>
    </source>
</evidence>
<feature type="domain" description="Ammonium transporter AmtB-like" evidence="9">
    <location>
        <begin position="26"/>
        <end position="203"/>
    </location>
</feature>
<reference evidence="10" key="1">
    <citation type="submission" date="2013-08" db="EMBL/GenBank/DDBJ databases">
        <authorList>
            <person name="Mendez C."/>
            <person name="Richter M."/>
            <person name="Ferrer M."/>
            <person name="Sanchez J."/>
        </authorList>
    </citation>
    <scope>NUCLEOTIDE SEQUENCE</scope>
</reference>
<evidence type="ECO:0000259" key="9">
    <source>
        <dbReference type="Pfam" id="PF00909"/>
    </source>
</evidence>
<keyword evidence="4 8" id="KW-0812">Transmembrane</keyword>
<sequence>MLASPLACAADRSVAATVSVNSGDTAWLLTATALVLSMTLPGLVAFYSGLVRNKNMLSIAMQCFAITCLVSVLWLAGGYGLVFDNGGAAQALIGSLHGGWLGDIGRNALRGDTPESAFMMFQLTFAIITPALVVGGFAERMKFSAMLWFSGLWLIVVYLPVAHWVWGGGWLARRGVLDFAGGIVVHVTAGVGALVSALVLKER</sequence>
<feature type="transmembrane region" description="Helical" evidence="8">
    <location>
        <begin position="25"/>
        <end position="47"/>
    </location>
</feature>
<evidence type="ECO:0000256" key="8">
    <source>
        <dbReference type="SAM" id="Phobius"/>
    </source>
</evidence>
<proteinExistence type="inferred from homology"/>
<dbReference type="InterPro" id="IPR018047">
    <property type="entry name" value="Ammonium_transpt_CS"/>
</dbReference>
<dbReference type="Gene3D" id="1.10.3430.10">
    <property type="entry name" value="Ammonium transporter AmtB like domains"/>
    <property type="match status" value="1"/>
</dbReference>
<dbReference type="InterPro" id="IPR024041">
    <property type="entry name" value="NH4_transpt_AmtB-like_dom"/>
</dbReference>
<gene>
    <name evidence="10" type="ORF">B2A_08435</name>
</gene>
<dbReference type="GO" id="GO:0005886">
    <property type="term" value="C:plasma membrane"/>
    <property type="evidence" value="ECO:0007669"/>
    <property type="project" value="TreeGrafter"/>
</dbReference>
<evidence type="ECO:0000256" key="2">
    <source>
        <dbReference type="ARBA" id="ARBA00005887"/>
    </source>
</evidence>